<protein>
    <submittedName>
        <fullName evidence="1">Uncharacterized protein</fullName>
    </submittedName>
</protein>
<gene>
    <name evidence="1" type="ORF">SEV965_LOCUS28065</name>
</gene>
<accession>A0A815G8K0</accession>
<evidence type="ECO:0000313" key="2">
    <source>
        <dbReference type="Proteomes" id="UP000663889"/>
    </source>
</evidence>
<feature type="non-terminal residue" evidence="1">
    <location>
        <position position="1"/>
    </location>
</feature>
<reference evidence="1" key="1">
    <citation type="submission" date="2021-02" db="EMBL/GenBank/DDBJ databases">
        <authorList>
            <person name="Nowell W R."/>
        </authorList>
    </citation>
    <scope>NUCLEOTIDE SEQUENCE</scope>
</reference>
<dbReference type="EMBL" id="CAJNOU010002611">
    <property type="protein sequence ID" value="CAF1335550.1"/>
    <property type="molecule type" value="Genomic_DNA"/>
</dbReference>
<sequence>TSLTLTSLPVLT</sequence>
<organism evidence="1 2">
    <name type="scientific">Rotaria sordida</name>
    <dbReference type="NCBI Taxonomy" id="392033"/>
    <lineage>
        <taxon>Eukaryota</taxon>
        <taxon>Metazoa</taxon>
        <taxon>Spiralia</taxon>
        <taxon>Gnathifera</taxon>
        <taxon>Rotifera</taxon>
        <taxon>Eurotatoria</taxon>
        <taxon>Bdelloidea</taxon>
        <taxon>Philodinida</taxon>
        <taxon>Philodinidae</taxon>
        <taxon>Rotaria</taxon>
    </lineage>
</organism>
<name>A0A815G8K0_9BILA</name>
<comment type="caution">
    <text evidence="1">The sequence shown here is derived from an EMBL/GenBank/DDBJ whole genome shotgun (WGS) entry which is preliminary data.</text>
</comment>
<evidence type="ECO:0000313" key="1">
    <source>
        <dbReference type="EMBL" id="CAF1335550.1"/>
    </source>
</evidence>
<dbReference type="Proteomes" id="UP000663889">
    <property type="component" value="Unassembled WGS sequence"/>
</dbReference>
<proteinExistence type="predicted"/>